<gene>
    <name evidence="2" type="ORF">SBA_ch1_08700</name>
</gene>
<protein>
    <submittedName>
        <fullName evidence="2">Uncharacterized protein</fullName>
    </submittedName>
</protein>
<organism evidence="2 3">
    <name type="scientific">Sphingomonas bisphenolicum</name>
    <dbReference type="NCBI Taxonomy" id="296544"/>
    <lineage>
        <taxon>Bacteria</taxon>
        <taxon>Pseudomonadati</taxon>
        <taxon>Pseudomonadota</taxon>
        <taxon>Alphaproteobacteria</taxon>
        <taxon>Sphingomonadales</taxon>
        <taxon>Sphingomonadaceae</taxon>
        <taxon>Sphingomonas</taxon>
    </lineage>
</organism>
<reference evidence="2" key="1">
    <citation type="submission" date="2018-07" db="EMBL/GenBank/DDBJ databases">
        <title>Complete genome sequence of Sphingomonas bisphenolicum strain AO1, a bisphenol A degradative bacterium isolated from Japanese farm field.</title>
        <authorList>
            <person name="Murakami M."/>
            <person name="Koh M."/>
            <person name="Koba S."/>
            <person name="Matsumura Y."/>
        </authorList>
    </citation>
    <scope>NUCLEOTIDE SEQUENCE</scope>
    <source>
        <strain evidence="2">AO1</strain>
    </source>
</reference>
<evidence type="ECO:0000313" key="3">
    <source>
        <dbReference type="Proteomes" id="UP001059971"/>
    </source>
</evidence>
<evidence type="ECO:0000256" key="1">
    <source>
        <dbReference type="SAM" id="Phobius"/>
    </source>
</evidence>
<dbReference type="Proteomes" id="UP001059971">
    <property type="component" value="Chromosome 1"/>
</dbReference>
<dbReference type="RefSeq" id="WP_261936025.1">
    <property type="nucleotide sequence ID" value="NZ_AP018817.1"/>
</dbReference>
<keyword evidence="1" id="KW-1133">Transmembrane helix</keyword>
<keyword evidence="1" id="KW-0812">Transmembrane</keyword>
<feature type="transmembrane region" description="Helical" evidence="1">
    <location>
        <begin position="6"/>
        <end position="26"/>
    </location>
</feature>
<name>A0ABN5W9R7_9SPHN</name>
<keyword evidence="1" id="KW-0472">Membrane</keyword>
<proteinExistence type="predicted"/>
<sequence length="79" mass="8913">MSENIYGPIITGSITVLFIWLLITGFRNGKMEWPYFGITLSGRRMEEPFRFWAVASLLALLIVLALLGTVGQIVWPRGI</sequence>
<evidence type="ECO:0000313" key="2">
    <source>
        <dbReference type="EMBL" id="BBF68670.1"/>
    </source>
</evidence>
<dbReference type="EMBL" id="AP018817">
    <property type="protein sequence ID" value="BBF68670.1"/>
    <property type="molecule type" value="Genomic_DNA"/>
</dbReference>
<feature type="transmembrane region" description="Helical" evidence="1">
    <location>
        <begin position="51"/>
        <end position="75"/>
    </location>
</feature>
<accession>A0ABN5W9R7</accession>
<keyword evidence="3" id="KW-1185">Reference proteome</keyword>